<dbReference type="EMBL" id="KN834839">
    <property type="protein sequence ID" value="KIK52677.1"/>
    <property type="molecule type" value="Genomic_DNA"/>
</dbReference>
<evidence type="ECO:0000313" key="2">
    <source>
        <dbReference type="Proteomes" id="UP000053593"/>
    </source>
</evidence>
<dbReference type="HOGENOM" id="CLU_2622285_0_0_1"/>
<protein>
    <submittedName>
        <fullName evidence="1">Uncharacterized protein</fullName>
    </submittedName>
</protein>
<name>A0A0D0C4B6_9AGAR</name>
<accession>A0A0D0C4B6</accession>
<dbReference type="AlphaFoldDB" id="A0A0D0C4B6"/>
<sequence>MSWWIGQNKPMSIALVLNPPRFNGYGATLRSAGSGWAKLGGGSTGFQSASVRAELRQFGAARVQGYRFSPLTSGSARI</sequence>
<dbReference type="Proteomes" id="UP000053593">
    <property type="component" value="Unassembled WGS sequence"/>
</dbReference>
<evidence type="ECO:0000313" key="1">
    <source>
        <dbReference type="EMBL" id="KIK52677.1"/>
    </source>
</evidence>
<proteinExistence type="predicted"/>
<gene>
    <name evidence="1" type="ORF">GYMLUDRAFT_265360</name>
</gene>
<reference evidence="1 2" key="1">
    <citation type="submission" date="2014-04" db="EMBL/GenBank/DDBJ databases">
        <title>Evolutionary Origins and Diversification of the Mycorrhizal Mutualists.</title>
        <authorList>
            <consortium name="DOE Joint Genome Institute"/>
            <consortium name="Mycorrhizal Genomics Consortium"/>
            <person name="Kohler A."/>
            <person name="Kuo A."/>
            <person name="Nagy L.G."/>
            <person name="Floudas D."/>
            <person name="Copeland A."/>
            <person name="Barry K.W."/>
            <person name="Cichocki N."/>
            <person name="Veneault-Fourrey C."/>
            <person name="LaButti K."/>
            <person name="Lindquist E.A."/>
            <person name="Lipzen A."/>
            <person name="Lundell T."/>
            <person name="Morin E."/>
            <person name="Murat C."/>
            <person name="Riley R."/>
            <person name="Ohm R."/>
            <person name="Sun H."/>
            <person name="Tunlid A."/>
            <person name="Henrissat B."/>
            <person name="Grigoriev I.V."/>
            <person name="Hibbett D.S."/>
            <person name="Martin F."/>
        </authorList>
    </citation>
    <scope>NUCLEOTIDE SEQUENCE [LARGE SCALE GENOMIC DNA]</scope>
    <source>
        <strain evidence="1 2">FD-317 M1</strain>
    </source>
</reference>
<organism evidence="1 2">
    <name type="scientific">Collybiopsis luxurians FD-317 M1</name>
    <dbReference type="NCBI Taxonomy" id="944289"/>
    <lineage>
        <taxon>Eukaryota</taxon>
        <taxon>Fungi</taxon>
        <taxon>Dikarya</taxon>
        <taxon>Basidiomycota</taxon>
        <taxon>Agaricomycotina</taxon>
        <taxon>Agaricomycetes</taxon>
        <taxon>Agaricomycetidae</taxon>
        <taxon>Agaricales</taxon>
        <taxon>Marasmiineae</taxon>
        <taxon>Omphalotaceae</taxon>
        <taxon>Collybiopsis</taxon>
        <taxon>Collybiopsis luxurians</taxon>
    </lineage>
</organism>
<keyword evidence="2" id="KW-1185">Reference proteome</keyword>